<gene>
    <name evidence="1" type="ORF">CTEN210_13820</name>
</gene>
<accession>A0AAD3D7C3</accession>
<sequence length="258" mass="29653">MMKSVALNSKQEVNQENLEQIKNAYTVPQIKKQLLDINTILVENNFKLIEVQGKKKKTHYCQALLEAREALKVCKQKIESRKKAKKKKTLISMEEVNENVEEKSNEVNLPQPANVVPLASTQIPLIPKRVLPKRIAPIQMYEPPIPPQKSHPLAQVKLHAQDKRTPLQKVGIPVEKITTVDRFFVSASDSMGLERHQYKPILDTPKEEETVDTNLSNKEDTDPLLNNYILKRHLEWDDEVNRIIQSFESPVCEPLEDL</sequence>
<comment type="caution">
    <text evidence="1">The sequence shown here is derived from an EMBL/GenBank/DDBJ whole genome shotgun (WGS) entry which is preliminary data.</text>
</comment>
<proteinExistence type="predicted"/>
<evidence type="ECO:0000313" key="1">
    <source>
        <dbReference type="EMBL" id="GFH57344.1"/>
    </source>
</evidence>
<evidence type="ECO:0000313" key="2">
    <source>
        <dbReference type="Proteomes" id="UP001054902"/>
    </source>
</evidence>
<dbReference type="AlphaFoldDB" id="A0AAD3D7C3"/>
<dbReference type="EMBL" id="BLLK01000058">
    <property type="protein sequence ID" value="GFH57344.1"/>
    <property type="molecule type" value="Genomic_DNA"/>
</dbReference>
<reference evidence="1 2" key="1">
    <citation type="journal article" date="2021" name="Sci. Rep.">
        <title>The genome of the diatom Chaetoceros tenuissimus carries an ancient integrated fragment of an extant virus.</title>
        <authorList>
            <person name="Hongo Y."/>
            <person name="Kimura K."/>
            <person name="Takaki Y."/>
            <person name="Yoshida Y."/>
            <person name="Baba S."/>
            <person name="Kobayashi G."/>
            <person name="Nagasaki K."/>
            <person name="Hano T."/>
            <person name="Tomaru Y."/>
        </authorList>
    </citation>
    <scope>NUCLEOTIDE SEQUENCE [LARGE SCALE GENOMIC DNA]</scope>
    <source>
        <strain evidence="1 2">NIES-3715</strain>
    </source>
</reference>
<name>A0AAD3D7C3_9STRA</name>
<keyword evidence="2" id="KW-1185">Reference proteome</keyword>
<protein>
    <submittedName>
        <fullName evidence="1">Uncharacterized protein</fullName>
    </submittedName>
</protein>
<organism evidence="1 2">
    <name type="scientific">Chaetoceros tenuissimus</name>
    <dbReference type="NCBI Taxonomy" id="426638"/>
    <lineage>
        <taxon>Eukaryota</taxon>
        <taxon>Sar</taxon>
        <taxon>Stramenopiles</taxon>
        <taxon>Ochrophyta</taxon>
        <taxon>Bacillariophyta</taxon>
        <taxon>Coscinodiscophyceae</taxon>
        <taxon>Chaetocerotophycidae</taxon>
        <taxon>Chaetocerotales</taxon>
        <taxon>Chaetocerotaceae</taxon>
        <taxon>Chaetoceros</taxon>
    </lineage>
</organism>
<dbReference type="Proteomes" id="UP001054902">
    <property type="component" value="Unassembled WGS sequence"/>
</dbReference>